<dbReference type="Pfam" id="PF01882">
    <property type="entry name" value="DUF58"/>
    <property type="match status" value="1"/>
</dbReference>
<evidence type="ECO:0000313" key="3">
    <source>
        <dbReference type="Proteomes" id="UP000760480"/>
    </source>
</evidence>
<dbReference type="SUPFAM" id="SSF53300">
    <property type="entry name" value="vWA-like"/>
    <property type="match status" value="1"/>
</dbReference>
<comment type="caution">
    <text evidence="2">The sequence shown here is derived from an EMBL/GenBank/DDBJ whole genome shotgun (WGS) entry which is preliminary data.</text>
</comment>
<accession>A0ABX1TEY2</accession>
<dbReference type="InterPro" id="IPR036465">
    <property type="entry name" value="vWFA_dom_sf"/>
</dbReference>
<gene>
    <name evidence="2" type="ORF">E4P82_00855</name>
</gene>
<proteinExistence type="predicted"/>
<protein>
    <submittedName>
        <fullName evidence="2">DUF58 domain-containing protein</fullName>
    </submittedName>
</protein>
<dbReference type="PANTHER" id="PTHR33608">
    <property type="entry name" value="BLL2464 PROTEIN"/>
    <property type="match status" value="1"/>
</dbReference>
<dbReference type="InterPro" id="IPR002881">
    <property type="entry name" value="DUF58"/>
</dbReference>
<reference evidence="2 3" key="1">
    <citation type="submission" date="2019-03" db="EMBL/GenBank/DDBJ databases">
        <title>Metabolic reconstructions from genomes of highly enriched 'Candidatus Accumulibacter' and 'Candidatus Competibacter' bioreactor populations.</title>
        <authorList>
            <person name="Annavajhala M.K."/>
            <person name="Welles L."/>
            <person name="Abbas B."/>
            <person name="Sorokin D."/>
            <person name="Park H."/>
            <person name="Van Loosdrecht M."/>
            <person name="Chandran K."/>
        </authorList>
    </citation>
    <scope>NUCLEOTIDE SEQUENCE [LARGE SCALE GENOMIC DNA]</scope>
    <source>
        <strain evidence="2 3">SBR_G</strain>
    </source>
</reference>
<dbReference type="PANTHER" id="PTHR33608:SF12">
    <property type="entry name" value="DUF58 DOMAIN-CONTAINING PROTEIN"/>
    <property type="match status" value="1"/>
</dbReference>
<keyword evidence="3" id="KW-1185">Reference proteome</keyword>
<name>A0ABX1TEY2_9GAMM</name>
<evidence type="ECO:0000259" key="1">
    <source>
        <dbReference type="Pfam" id="PF01882"/>
    </source>
</evidence>
<organism evidence="2 3">
    <name type="scientific">Candidatus Competibacter phosphatis</name>
    <dbReference type="NCBI Taxonomy" id="221280"/>
    <lineage>
        <taxon>Bacteria</taxon>
        <taxon>Pseudomonadati</taxon>
        <taxon>Pseudomonadota</taxon>
        <taxon>Gammaproteobacteria</taxon>
        <taxon>Candidatus Competibacteraceae</taxon>
        <taxon>Candidatus Competibacter</taxon>
    </lineage>
</organism>
<dbReference type="EMBL" id="SPMZ01000003">
    <property type="protein sequence ID" value="NMQ17877.1"/>
    <property type="molecule type" value="Genomic_DNA"/>
</dbReference>
<evidence type="ECO:0000313" key="2">
    <source>
        <dbReference type="EMBL" id="NMQ17877.1"/>
    </source>
</evidence>
<sequence length="321" mass="36444">MNSGPSRSDRSAVRTALPGVYASLPDLVASQRRASGFSFLPRQPIHSLLAGRHASRLRGRGLNFEEIRRYQMGDDIRQIDWKVTARTRKTHSRVFTEERERTTLLLVDQRITMFFGSVKNMKSVTAAEAAALSAWRVLAQKDRVGALVFNDSKIEEIRPQRSQATVMRILHAIVEQNHELSVTGGTQANPGMFNEVLRHCDRLAKHDVLICIISDAYGHDEQSRQLLTRIAWHNDVLFAFIHDPLEVELPAAGRLVFSDGRQQLEVDTNNRGFRERFRATFAEERAAGRKFLLQRVTPVLPLSTSEDVAEQVRRQLGARLR</sequence>
<dbReference type="Proteomes" id="UP000760480">
    <property type="component" value="Unassembled WGS sequence"/>
</dbReference>
<feature type="domain" description="DUF58" evidence="1">
    <location>
        <begin position="66"/>
        <end position="286"/>
    </location>
</feature>